<dbReference type="GO" id="GO:0005549">
    <property type="term" value="F:odorant binding"/>
    <property type="evidence" value="ECO:0007669"/>
    <property type="project" value="InterPro"/>
</dbReference>
<dbReference type="PANTHER" id="PTHR11857:SF43">
    <property type="entry name" value="GEO07291P1-RELATED"/>
    <property type="match status" value="1"/>
</dbReference>
<sequence length="141" mass="16102">MNGFSVFFLLLLAAVVKSDFDFSNYKEFENLAGDQREKAIKLFKECMAETGATHEMMEKSVEGDIPDDIVFKNHLVCIGKKSGFIDENGMHIKEKLKEKLTLLLGNEELVDKILDKCFMEKGSPQDTAFELAKCCHREYHN</sequence>
<comment type="similarity">
    <text evidence="2">Belongs to the PBP/GOBP family.</text>
</comment>
<dbReference type="GO" id="GO:0007608">
    <property type="term" value="P:sensory perception of smell"/>
    <property type="evidence" value="ECO:0007669"/>
    <property type="project" value="TreeGrafter"/>
</dbReference>
<evidence type="ECO:0000256" key="4">
    <source>
        <dbReference type="ARBA" id="ARBA00022729"/>
    </source>
</evidence>
<accession>A0A0H3W579</accession>
<protein>
    <submittedName>
        <fullName evidence="6">Odorant binding protein 18</fullName>
    </submittedName>
</protein>
<evidence type="ECO:0000256" key="5">
    <source>
        <dbReference type="SAM" id="SignalP"/>
    </source>
</evidence>
<dbReference type="SMART" id="SM00708">
    <property type="entry name" value="PhBP"/>
    <property type="match status" value="1"/>
</dbReference>
<dbReference type="EMBL" id="KP736124">
    <property type="protein sequence ID" value="AKK25142.1"/>
    <property type="molecule type" value="mRNA"/>
</dbReference>
<reference evidence="6" key="2">
    <citation type="submission" date="2015-02" db="EMBL/GenBank/DDBJ databases">
        <authorList>
            <person name="Gu X.-C."/>
            <person name="Zhang Y.-N."/>
            <person name="Kang K."/>
            <person name="Zhang L.-W."/>
            <person name="Dong S.-L."/>
        </authorList>
    </citation>
    <scope>NUCLEOTIDE SEQUENCE</scope>
</reference>
<dbReference type="GO" id="GO:0005615">
    <property type="term" value="C:extracellular space"/>
    <property type="evidence" value="ECO:0007669"/>
    <property type="project" value="TreeGrafter"/>
</dbReference>
<comment type="subcellular location">
    <subcellularLocation>
        <location evidence="1">Secreted</location>
    </subcellularLocation>
</comment>
<evidence type="ECO:0000256" key="1">
    <source>
        <dbReference type="ARBA" id="ARBA00004613"/>
    </source>
</evidence>
<feature type="chain" id="PRO_5005203118" evidence="5">
    <location>
        <begin position="19"/>
        <end position="141"/>
    </location>
</feature>
<dbReference type="OrthoDB" id="6693014at2759"/>
<gene>
    <name evidence="6" type="primary">OBP18</name>
</gene>
<evidence type="ECO:0000256" key="3">
    <source>
        <dbReference type="ARBA" id="ARBA00022525"/>
    </source>
</evidence>
<reference evidence="6" key="1">
    <citation type="journal article" date="2015" name="PLoS ONE">
        <title>Antennal Transcriptome Analysis of Odorant Reception Genes in the Red Turpentine Beetle (RTB), Dendroctonus valens.</title>
        <authorList>
            <person name="Gu X.C."/>
            <person name="Zhang Y.N."/>
            <person name="Kang K."/>
            <person name="Dong S.L."/>
            <person name="Zhang L.W."/>
        </authorList>
    </citation>
    <scope>NUCLEOTIDE SEQUENCE</scope>
</reference>
<name>A0A0H3W579_DENPD</name>
<dbReference type="AlphaFoldDB" id="A0A0H3W579"/>
<proteinExistence type="evidence at transcript level"/>
<evidence type="ECO:0000313" key="6">
    <source>
        <dbReference type="EMBL" id="AKK25142.1"/>
    </source>
</evidence>
<keyword evidence="4 5" id="KW-0732">Signal</keyword>
<keyword evidence="3" id="KW-0964">Secreted</keyword>
<dbReference type="PANTHER" id="PTHR11857">
    <property type="entry name" value="ODORANT BINDING PROTEIN-RELATED"/>
    <property type="match status" value="1"/>
</dbReference>
<organism evidence="6">
    <name type="scientific">Dendroctonus ponderosae</name>
    <name type="common">Mountain pine beetle</name>
    <dbReference type="NCBI Taxonomy" id="77166"/>
    <lineage>
        <taxon>Eukaryota</taxon>
        <taxon>Metazoa</taxon>
        <taxon>Ecdysozoa</taxon>
        <taxon>Arthropoda</taxon>
        <taxon>Hexapoda</taxon>
        <taxon>Insecta</taxon>
        <taxon>Pterygota</taxon>
        <taxon>Neoptera</taxon>
        <taxon>Endopterygota</taxon>
        <taxon>Coleoptera</taxon>
        <taxon>Polyphaga</taxon>
        <taxon>Cucujiformia</taxon>
        <taxon>Curculionidae</taxon>
        <taxon>Scolytinae</taxon>
        <taxon>Dendroctonus</taxon>
    </lineage>
</organism>
<feature type="signal peptide" evidence="5">
    <location>
        <begin position="1"/>
        <end position="18"/>
    </location>
</feature>
<dbReference type="InterPro" id="IPR036728">
    <property type="entry name" value="PBP_GOBP_sf"/>
</dbReference>
<dbReference type="CDD" id="cd23992">
    <property type="entry name" value="PBP_GOBP"/>
    <property type="match status" value="1"/>
</dbReference>
<dbReference type="Pfam" id="PF01395">
    <property type="entry name" value="PBP_GOBP"/>
    <property type="match status" value="1"/>
</dbReference>
<dbReference type="SUPFAM" id="SSF47565">
    <property type="entry name" value="Insect pheromone/odorant-binding proteins"/>
    <property type="match status" value="1"/>
</dbReference>
<dbReference type="Gene3D" id="1.10.238.20">
    <property type="entry name" value="Pheromone/general odorant binding protein domain"/>
    <property type="match status" value="1"/>
</dbReference>
<dbReference type="InterPro" id="IPR006170">
    <property type="entry name" value="PBP/GOBP"/>
</dbReference>
<evidence type="ECO:0000256" key="2">
    <source>
        <dbReference type="ARBA" id="ARBA00008098"/>
    </source>
</evidence>